<dbReference type="RefSeq" id="WP_347703072.1">
    <property type="nucleotide sequence ID" value="NZ_JBDPZD010000001.1"/>
</dbReference>
<comment type="pathway">
    <text evidence="5">Glycan metabolism; pectin degradation; 2-dehydro-3-deoxy-D-gluconate from pectin: step 1/5.</text>
</comment>
<dbReference type="EMBL" id="JBDPZD010000001">
    <property type="protein sequence ID" value="MEO3690240.1"/>
    <property type="molecule type" value="Genomic_DNA"/>
</dbReference>
<dbReference type="Pfam" id="PF01095">
    <property type="entry name" value="Pectinesterase"/>
    <property type="match status" value="1"/>
</dbReference>
<keyword evidence="5" id="KW-0732">Signal</keyword>
<evidence type="ECO:0000256" key="4">
    <source>
        <dbReference type="PROSITE-ProRule" id="PRU10040"/>
    </source>
</evidence>
<evidence type="ECO:0000256" key="3">
    <source>
        <dbReference type="ARBA" id="ARBA00023085"/>
    </source>
</evidence>
<accession>A0ABV0FX34</accession>
<dbReference type="InterPro" id="IPR033131">
    <property type="entry name" value="Pectinesterase_Asp_AS"/>
</dbReference>
<dbReference type="PROSITE" id="PS00503">
    <property type="entry name" value="PECTINESTERASE_2"/>
    <property type="match status" value="1"/>
</dbReference>
<dbReference type="InterPro" id="IPR011050">
    <property type="entry name" value="Pectin_lyase_fold/virulence"/>
</dbReference>
<dbReference type="PANTHER" id="PTHR31321">
    <property type="entry name" value="ACYL-COA THIOESTER HYDROLASE YBHC-RELATED"/>
    <property type="match status" value="1"/>
</dbReference>
<evidence type="ECO:0000259" key="6">
    <source>
        <dbReference type="Pfam" id="PF01095"/>
    </source>
</evidence>
<keyword evidence="2 5" id="KW-0378">Hydrolase</keyword>
<gene>
    <name evidence="7" type="ORF">ABDJ85_02110</name>
</gene>
<evidence type="ECO:0000256" key="5">
    <source>
        <dbReference type="RuleBase" id="RU000589"/>
    </source>
</evidence>
<sequence length="378" mass="39960">MRALAPGLLLSLLLSLPALAQDARPQMSAAEAAHHLPQHYLDGWQPGPLQPRPPDFIVAADGSGTHRSVQAALDALPPRATGDTKHWLIQIQPGRYVEQLCVQGRAPFTLRGDPSAPSRVTLSFSLHAALPQSQGKANPCMAHSRPEVGTAGSASVALLGDNIELVGLSIRNDALEAVRRGQGYPLGSGETGGAQAVALLLEGDRLLLDHVELWGHQDTFYVRRPTGSPGRMLVRHSLIAGDVDFIFGNARLVIDQSRILSRAGRRGPGEGGIVFAPSTAPGERYGFLVTHSELVAEPGLAPGSVALGRAWDAGVKKGEWQPGVSPNGQLLIRDSALGAHLGPWVASTARRPYTAVGETAARLHEYNSQPTPDPGKTP</sequence>
<dbReference type="InterPro" id="IPR000070">
    <property type="entry name" value="Pectinesterase_cat"/>
</dbReference>
<dbReference type="SUPFAM" id="SSF51126">
    <property type="entry name" value="Pectin lyase-like"/>
    <property type="match status" value="1"/>
</dbReference>
<dbReference type="InterPro" id="IPR012334">
    <property type="entry name" value="Pectin_lyas_fold"/>
</dbReference>
<protein>
    <recommendedName>
        <fullName evidence="5">Pectinesterase</fullName>
        <ecNumber evidence="5">3.1.1.11</ecNumber>
    </recommendedName>
</protein>
<feature type="signal peptide" evidence="5">
    <location>
        <begin position="1"/>
        <end position="20"/>
    </location>
</feature>
<feature type="active site" evidence="4">
    <location>
        <position position="244"/>
    </location>
</feature>
<keyword evidence="3 5" id="KW-0063">Aspartyl esterase</keyword>
<proteinExistence type="inferred from homology"/>
<dbReference type="Gene3D" id="2.160.20.10">
    <property type="entry name" value="Single-stranded right-handed beta-helix, Pectin lyase-like"/>
    <property type="match status" value="1"/>
</dbReference>
<name>A0ABV0FX34_9BURK</name>
<feature type="chain" id="PRO_5044999883" description="Pectinesterase" evidence="5">
    <location>
        <begin position="21"/>
        <end position="378"/>
    </location>
</feature>
<evidence type="ECO:0000313" key="8">
    <source>
        <dbReference type="Proteomes" id="UP001495147"/>
    </source>
</evidence>
<dbReference type="Proteomes" id="UP001495147">
    <property type="component" value="Unassembled WGS sequence"/>
</dbReference>
<evidence type="ECO:0000256" key="1">
    <source>
        <dbReference type="ARBA" id="ARBA00008891"/>
    </source>
</evidence>
<comment type="catalytic activity">
    <reaction evidence="5">
        <text>[(1-&gt;4)-alpha-D-galacturonosyl methyl ester](n) + n H2O = [(1-&gt;4)-alpha-D-galacturonosyl](n) + n methanol + n H(+)</text>
        <dbReference type="Rhea" id="RHEA:22380"/>
        <dbReference type="Rhea" id="RHEA-COMP:14570"/>
        <dbReference type="Rhea" id="RHEA-COMP:14573"/>
        <dbReference type="ChEBI" id="CHEBI:15377"/>
        <dbReference type="ChEBI" id="CHEBI:15378"/>
        <dbReference type="ChEBI" id="CHEBI:17790"/>
        <dbReference type="ChEBI" id="CHEBI:140522"/>
        <dbReference type="ChEBI" id="CHEBI:140523"/>
        <dbReference type="EC" id="3.1.1.11"/>
    </reaction>
</comment>
<keyword evidence="8" id="KW-1185">Reference proteome</keyword>
<feature type="domain" description="Pectinesterase catalytic" evidence="6">
    <location>
        <begin position="194"/>
        <end position="311"/>
    </location>
</feature>
<dbReference type="PANTHER" id="PTHR31321:SF57">
    <property type="entry name" value="PECTINESTERASE 53-RELATED"/>
    <property type="match status" value="1"/>
</dbReference>
<reference evidence="7 8" key="1">
    <citation type="submission" date="2024-05" db="EMBL/GenBank/DDBJ databases">
        <title>Roseateles sp. DJS-2-20 16S ribosomal RNA gene Genome sequencing and assembly.</title>
        <authorList>
            <person name="Woo H."/>
        </authorList>
    </citation>
    <scope>NUCLEOTIDE SEQUENCE [LARGE SCALE GENOMIC DNA]</scope>
    <source>
        <strain evidence="7 8">DJS-2-20</strain>
    </source>
</reference>
<organism evidence="7 8">
    <name type="scientific">Roseateles paludis</name>
    <dbReference type="NCBI Taxonomy" id="3145238"/>
    <lineage>
        <taxon>Bacteria</taxon>
        <taxon>Pseudomonadati</taxon>
        <taxon>Pseudomonadota</taxon>
        <taxon>Betaproteobacteria</taxon>
        <taxon>Burkholderiales</taxon>
        <taxon>Sphaerotilaceae</taxon>
        <taxon>Roseateles</taxon>
    </lineage>
</organism>
<comment type="caution">
    <text evidence="7">The sequence shown here is derived from an EMBL/GenBank/DDBJ whole genome shotgun (WGS) entry which is preliminary data.</text>
</comment>
<evidence type="ECO:0000313" key="7">
    <source>
        <dbReference type="EMBL" id="MEO3690240.1"/>
    </source>
</evidence>
<evidence type="ECO:0000256" key="2">
    <source>
        <dbReference type="ARBA" id="ARBA00022801"/>
    </source>
</evidence>
<comment type="similarity">
    <text evidence="1">Belongs to the pectinesterase family.</text>
</comment>
<dbReference type="EC" id="3.1.1.11" evidence="5"/>